<keyword evidence="5" id="KW-0325">Glycoprotein</keyword>
<comment type="caution">
    <text evidence="10">The sequence shown here is derived from an EMBL/GenBank/DDBJ whole genome shotgun (WGS) entry which is preliminary data.</text>
</comment>
<accession>A0A7J5YY89</accession>
<dbReference type="GO" id="GO:0016020">
    <property type="term" value="C:membrane"/>
    <property type="evidence" value="ECO:0007669"/>
    <property type="project" value="InterPro"/>
</dbReference>
<comment type="subcellular location">
    <subcellularLocation>
        <location evidence="1">Secreted</location>
    </subcellularLocation>
</comment>
<dbReference type="EMBL" id="JAAKFY010000008">
    <property type="protein sequence ID" value="KAF3853791.1"/>
    <property type="molecule type" value="Genomic_DNA"/>
</dbReference>
<sequence length="402" mass="42830">MQPWCADSSDTGAVAAGGFGQGKGPIHLDQVRCTGKEEFLGECPSLGQSTRLQAEGGCGVKCDAPPRESAAGAKPRELSCGRGSWGRRRARGRARGRETCSEDGGPLCSGTLISPCWALTSASCISRLGSDPSRYVVRIGASEQTLTPQQVVVHRKFKGQSGGHDLALLKLPSTKGHCLTFDPNTNAACLPAADASSGGIPPSSCVVIVTAGLTGPDSVLASWVPLMSSWQCKKRYGDSFSSHGTLCAGSPPDTSLLHDNGCQGNSGGGLVCQGESGRWFLTGVVAGGNGCSDPSSPSLYTRVSRFKSWIEEVTDTHPEEAHTHTDTQQDLTHDDSDPTHTHSVGKSEHSHVHKHTHDQQETNEIIDITKKHTHHTHTKQHVNTHTHTPTERMTQTHRSWSE</sequence>
<keyword evidence="4 6" id="KW-1015">Disulfide bond</keyword>
<evidence type="ECO:0000256" key="6">
    <source>
        <dbReference type="PROSITE-ProRule" id="PRU00196"/>
    </source>
</evidence>
<feature type="region of interest" description="Disordered" evidence="7">
    <location>
        <begin position="315"/>
        <end position="402"/>
    </location>
</feature>
<reference evidence="10 11" key="1">
    <citation type="submission" date="2020-03" db="EMBL/GenBank/DDBJ databases">
        <title>Dissostichus mawsoni Genome sequencing and assembly.</title>
        <authorList>
            <person name="Park H."/>
        </authorList>
    </citation>
    <scope>NUCLEOTIDE SEQUENCE [LARGE SCALE GENOMIC DNA]</scope>
    <source>
        <strain evidence="10">DM0001</strain>
        <tissue evidence="10">Muscle</tissue>
    </source>
</reference>
<comment type="caution">
    <text evidence="6">Lacks conserved residue(s) required for the propagation of feature annotation.</text>
</comment>
<evidence type="ECO:0000313" key="10">
    <source>
        <dbReference type="EMBL" id="KAF3853791.1"/>
    </source>
</evidence>
<dbReference type="PANTHER" id="PTHR24253">
    <property type="entry name" value="TRANSMEMBRANE PROTEASE SERINE"/>
    <property type="match status" value="1"/>
</dbReference>
<protein>
    <recommendedName>
        <fullName evidence="12">Peptidase S1 domain-containing protein</fullName>
    </recommendedName>
</protein>
<feature type="disulfide bond" evidence="6">
    <location>
        <begin position="33"/>
        <end position="43"/>
    </location>
</feature>
<dbReference type="InterPro" id="IPR001190">
    <property type="entry name" value="SRCR"/>
</dbReference>
<name>A0A7J5YY89_DISMA</name>
<dbReference type="GO" id="GO:0005576">
    <property type="term" value="C:extracellular region"/>
    <property type="evidence" value="ECO:0007669"/>
    <property type="project" value="UniProtKB-SubCell"/>
</dbReference>
<keyword evidence="3" id="KW-0732">Signal</keyword>
<dbReference type="Gene3D" id="3.10.250.10">
    <property type="entry name" value="SRCR-like domain"/>
    <property type="match status" value="1"/>
</dbReference>
<evidence type="ECO:0008006" key="12">
    <source>
        <dbReference type="Google" id="ProtNLM"/>
    </source>
</evidence>
<dbReference type="SUPFAM" id="SSF50494">
    <property type="entry name" value="Trypsin-like serine proteases"/>
    <property type="match status" value="1"/>
</dbReference>
<evidence type="ECO:0000256" key="7">
    <source>
        <dbReference type="SAM" id="MobiDB-lite"/>
    </source>
</evidence>
<dbReference type="OrthoDB" id="536948at2759"/>
<dbReference type="SUPFAM" id="SSF56487">
    <property type="entry name" value="SRCR-like"/>
    <property type="match status" value="1"/>
</dbReference>
<dbReference type="InterPro" id="IPR001314">
    <property type="entry name" value="Peptidase_S1A"/>
</dbReference>
<dbReference type="FunFam" id="2.40.10.10:FF:000054">
    <property type="entry name" value="Complement C1r subcomponent"/>
    <property type="match status" value="1"/>
</dbReference>
<dbReference type="GO" id="GO:0004252">
    <property type="term" value="F:serine-type endopeptidase activity"/>
    <property type="evidence" value="ECO:0007669"/>
    <property type="project" value="InterPro"/>
</dbReference>
<proteinExistence type="predicted"/>
<dbReference type="PROSITE" id="PS50240">
    <property type="entry name" value="TRYPSIN_DOM"/>
    <property type="match status" value="1"/>
</dbReference>
<keyword evidence="11" id="KW-1185">Reference proteome</keyword>
<dbReference type="PROSITE" id="PS50287">
    <property type="entry name" value="SRCR_2"/>
    <property type="match status" value="1"/>
</dbReference>
<gene>
    <name evidence="10" type="ORF">F7725_014479</name>
</gene>
<dbReference type="InterPro" id="IPR036772">
    <property type="entry name" value="SRCR-like_dom_sf"/>
</dbReference>
<dbReference type="InterPro" id="IPR001254">
    <property type="entry name" value="Trypsin_dom"/>
</dbReference>
<dbReference type="InterPro" id="IPR009003">
    <property type="entry name" value="Peptidase_S1_PA"/>
</dbReference>
<keyword evidence="2" id="KW-0964">Secreted</keyword>
<dbReference type="PRINTS" id="PR00722">
    <property type="entry name" value="CHYMOTRYPSIN"/>
</dbReference>
<evidence type="ECO:0000256" key="5">
    <source>
        <dbReference type="ARBA" id="ARBA00023180"/>
    </source>
</evidence>
<evidence type="ECO:0000256" key="2">
    <source>
        <dbReference type="ARBA" id="ARBA00022525"/>
    </source>
</evidence>
<feature type="compositionally biased region" description="Basic and acidic residues" evidence="7">
    <location>
        <begin position="315"/>
        <end position="350"/>
    </location>
</feature>
<evidence type="ECO:0000259" key="9">
    <source>
        <dbReference type="PROSITE" id="PS50287"/>
    </source>
</evidence>
<organism evidence="10 11">
    <name type="scientific">Dissostichus mawsoni</name>
    <name type="common">Antarctic cod</name>
    <dbReference type="NCBI Taxonomy" id="36200"/>
    <lineage>
        <taxon>Eukaryota</taxon>
        <taxon>Metazoa</taxon>
        <taxon>Chordata</taxon>
        <taxon>Craniata</taxon>
        <taxon>Vertebrata</taxon>
        <taxon>Euteleostomi</taxon>
        <taxon>Actinopterygii</taxon>
        <taxon>Neopterygii</taxon>
        <taxon>Teleostei</taxon>
        <taxon>Neoteleostei</taxon>
        <taxon>Acanthomorphata</taxon>
        <taxon>Eupercaria</taxon>
        <taxon>Perciformes</taxon>
        <taxon>Notothenioidei</taxon>
        <taxon>Nototheniidae</taxon>
        <taxon>Dissostichus</taxon>
    </lineage>
</organism>
<evidence type="ECO:0000259" key="8">
    <source>
        <dbReference type="PROSITE" id="PS50240"/>
    </source>
</evidence>
<evidence type="ECO:0000256" key="1">
    <source>
        <dbReference type="ARBA" id="ARBA00004613"/>
    </source>
</evidence>
<dbReference type="SMART" id="SM00020">
    <property type="entry name" value="Tryp_SPc"/>
    <property type="match status" value="1"/>
</dbReference>
<evidence type="ECO:0000313" key="11">
    <source>
        <dbReference type="Proteomes" id="UP000518266"/>
    </source>
</evidence>
<feature type="compositionally biased region" description="Polar residues" evidence="7">
    <location>
        <begin position="391"/>
        <end position="402"/>
    </location>
</feature>
<dbReference type="InterPro" id="IPR043504">
    <property type="entry name" value="Peptidase_S1_PA_chymotrypsin"/>
</dbReference>
<feature type="domain" description="Peptidase S1" evidence="8">
    <location>
        <begin position="54"/>
        <end position="315"/>
    </location>
</feature>
<dbReference type="AlphaFoldDB" id="A0A7J5YY89"/>
<dbReference type="Gene3D" id="2.40.10.10">
    <property type="entry name" value="Trypsin-like serine proteases"/>
    <property type="match status" value="1"/>
</dbReference>
<dbReference type="Proteomes" id="UP000518266">
    <property type="component" value="Unassembled WGS sequence"/>
</dbReference>
<feature type="domain" description="SRCR" evidence="9">
    <location>
        <begin position="1"/>
        <end position="63"/>
    </location>
</feature>
<evidence type="ECO:0000256" key="4">
    <source>
        <dbReference type="ARBA" id="ARBA00023157"/>
    </source>
</evidence>
<evidence type="ECO:0000256" key="3">
    <source>
        <dbReference type="ARBA" id="ARBA00022729"/>
    </source>
</evidence>
<dbReference type="PANTHER" id="PTHR24253:SF153">
    <property type="entry name" value="SERINE PROTEASE HEPSIN"/>
    <property type="match status" value="1"/>
</dbReference>
<dbReference type="Pfam" id="PF00089">
    <property type="entry name" value="Trypsin"/>
    <property type="match status" value="1"/>
</dbReference>
<dbReference type="CDD" id="cd00190">
    <property type="entry name" value="Tryp_SPc"/>
    <property type="match status" value="1"/>
</dbReference>
<feature type="compositionally biased region" description="Basic residues" evidence="7">
    <location>
        <begin position="371"/>
        <end position="384"/>
    </location>
</feature>
<dbReference type="GO" id="GO:0006508">
    <property type="term" value="P:proteolysis"/>
    <property type="evidence" value="ECO:0007669"/>
    <property type="project" value="InterPro"/>
</dbReference>